<dbReference type="InterPro" id="IPR013762">
    <property type="entry name" value="Integrase-like_cat_sf"/>
</dbReference>
<dbReference type="PANTHER" id="PTHR34605:SF3">
    <property type="entry name" value="P CELL-TYPE AGGLUTINATION PROTEIN MAP4-LIKE-RELATED"/>
    <property type="match status" value="1"/>
</dbReference>
<organism evidence="2 3">
    <name type="scientific">Amphibalanus amphitrite</name>
    <name type="common">Striped barnacle</name>
    <name type="synonym">Balanus amphitrite</name>
    <dbReference type="NCBI Taxonomy" id="1232801"/>
    <lineage>
        <taxon>Eukaryota</taxon>
        <taxon>Metazoa</taxon>
        <taxon>Ecdysozoa</taxon>
        <taxon>Arthropoda</taxon>
        <taxon>Crustacea</taxon>
        <taxon>Multicrustacea</taxon>
        <taxon>Cirripedia</taxon>
        <taxon>Thoracica</taxon>
        <taxon>Thoracicalcarea</taxon>
        <taxon>Balanomorpha</taxon>
        <taxon>Balanoidea</taxon>
        <taxon>Balanidae</taxon>
        <taxon>Amphibalaninae</taxon>
        <taxon>Amphibalanus</taxon>
    </lineage>
</organism>
<name>A0A6A4VA43_AMPAM</name>
<dbReference type="GO" id="GO:0015074">
    <property type="term" value="P:DNA integration"/>
    <property type="evidence" value="ECO:0007669"/>
    <property type="project" value="InterPro"/>
</dbReference>
<proteinExistence type="predicted"/>
<evidence type="ECO:0000313" key="3">
    <source>
        <dbReference type="Proteomes" id="UP000440578"/>
    </source>
</evidence>
<dbReference type="AlphaFoldDB" id="A0A6A4VA43"/>
<dbReference type="InterPro" id="IPR052925">
    <property type="entry name" value="Phage_Integrase-like_Recomb"/>
</dbReference>
<dbReference type="InterPro" id="IPR011010">
    <property type="entry name" value="DNA_brk_join_enz"/>
</dbReference>
<dbReference type="OrthoDB" id="415455at2759"/>
<evidence type="ECO:0000256" key="1">
    <source>
        <dbReference type="ARBA" id="ARBA00023172"/>
    </source>
</evidence>
<dbReference type="Proteomes" id="UP000440578">
    <property type="component" value="Unassembled WGS sequence"/>
</dbReference>
<sequence length="192" mass="20935">MPTLHLSRPPPGPPRIIFSTCFGALRESDYLAPAAHSHHHRRTCQWRHISPHRDRLEVQLPASKTDQLYTGTVVSLPKLGGPCCPVRAMGRYRPPRPAAPPDQPVLVRSTGAYCTPGWLNGVLRRAALTDTGTITTHSLHIGFATAAAAAGVTESVLQVSGRRRGSSYLRCRNFATPSLPEEMSQGIETCRI</sequence>
<comment type="caution">
    <text evidence="2">The sequence shown here is derived from an EMBL/GenBank/DDBJ whole genome shotgun (WGS) entry which is preliminary data.</text>
</comment>
<dbReference type="SUPFAM" id="SSF56349">
    <property type="entry name" value="DNA breaking-rejoining enzymes"/>
    <property type="match status" value="1"/>
</dbReference>
<dbReference type="PANTHER" id="PTHR34605">
    <property type="entry name" value="PHAGE_INTEGRASE DOMAIN-CONTAINING PROTEIN"/>
    <property type="match status" value="1"/>
</dbReference>
<keyword evidence="3" id="KW-1185">Reference proteome</keyword>
<dbReference type="GO" id="GO:0003677">
    <property type="term" value="F:DNA binding"/>
    <property type="evidence" value="ECO:0007669"/>
    <property type="project" value="InterPro"/>
</dbReference>
<reference evidence="2 3" key="1">
    <citation type="submission" date="2019-07" db="EMBL/GenBank/DDBJ databases">
        <title>Draft genome assembly of a fouling barnacle, Amphibalanus amphitrite (Darwin, 1854): The first reference genome for Thecostraca.</title>
        <authorList>
            <person name="Kim W."/>
        </authorList>
    </citation>
    <scope>NUCLEOTIDE SEQUENCE [LARGE SCALE GENOMIC DNA]</scope>
    <source>
        <strain evidence="2">SNU_AA5</strain>
        <tissue evidence="2">Soma without cirri and trophi</tissue>
    </source>
</reference>
<dbReference type="Gene3D" id="1.10.443.10">
    <property type="entry name" value="Intergrase catalytic core"/>
    <property type="match status" value="1"/>
</dbReference>
<protein>
    <submittedName>
        <fullName evidence="2">Uncharacterized protein</fullName>
    </submittedName>
</protein>
<accession>A0A6A4VA43</accession>
<gene>
    <name evidence="2" type="ORF">FJT64_014099</name>
</gene>
<evidence type="ECO:0000313" key="2">
    <source>
        <dbReference type="EMBL" id="KAF0287498.1"/>
    </source>
</evidence>
<keyword evidence="1" id="KW-0233">DNA recombination</keyword>
<dbReference type="EMBL" id="VIIS01002187">
    <property type="protein sequence ID" value="KAF0287498.1"/>
    <property type="molecule type" value="Genomic_DNA"/>
</dbReference>
<dbReference type="GO" id="GO:0006310">
    <property type="term" value="P:DNA recombination"/>
    <property type="evidence" value="ECO:0007669"/>
    <property type="project" value="UniProtKB-KW"/>
</dbReference>